<dbReference type="InterPro" id="IPR000477">
    <property type="entry name" value="RT_dom"/>
</dbReference>
<dbReference type="STRING" id="29170.A0A368GN87"/>
<dbReference type="OrthoDB" id="410104at2759"/>
<reference evidence="2 3" key="1">
    <citation type="submission" date="2014-10" db="EMBL/GenBank/DDBJ databases">
        <title>Draft genome of the hookworm Ancylostoma caninum.</title>
        <authorList>
            <person name="Mitreva M."/>
        </authorList>
    </citation>
    <scope>NUCLEOTIDE SEQUENCE [LARGE SCALE GENOMIC DNA]</scope>
    <source>
        <strain evidence="2 3">Baltimore</strain>
    </source>
</reference>
<dbReference type="PANTHER" id="PTHR19446">
    <property type="entry name" value="REVERSE TRANSCRIPTASES"/>
    <property type="match status" value="1"/>
</dbReference>
<comment type="caution">
    <text evidence="2">The sequence shown here is derived from an EMBL/GenBank/DDBJ whole genome shotgun (WGS) entry which is preliminary data.</text>
</comment>
<gene>
    <name evidence="2" type="ORF">ANCCAN_09264</name>
</gene>
<dbReference type="Proteomes" id="UP000252519">
    <property type="component" value="Unassembled WGS sequence"/>
</dbReference>
<accession>A0A368GN87</accession>
<proteinExistence type="predicted"/>
<sequence length="175" mass="20210">MPPISNILAEPPRLFFSVMLSGKTVPEEFAFAHRVLLYESGDPANITNYRPISLLSTLYKVLTKLTTRRLEEYVCRCTVLPPKQASFRRNASSIDHIQSITTLQEKSYEFNESIYFLFIDFKKAFDSSELPALWNPMETFGFDGRLTKLLQILYANGKAAARIGDRWQNFKWNEV</sequence>
<feature type="domain" description="Reverse transcriptase" evidence="1">
    <location>
        <begin position="47"/>
        <end position="150"/>
    </location>
</feature>
<dbReference type="AlphaFoldDB" id="A0A368GN87"/>
<protein>
    <recommendedName>
        <fullName evidence="1">Reverse transcriptase domain-containing protein</fullName>
    </recommendedName>
</protein>
<evidence type="ECO:0000313" key="3">
    <source>
        <dbReference type="Proteomes" id="UP000252519"/>
    </source>
</evidence>
<keyword evidence="3" id="KW-1185">Reference proteome</keyword>
<evidence type="ECO:0000259" key="1">
    <source>
        <dbReference type="Pfam" id="PF00078"/>
    </source>
</evidence>
<name>A0A368GN87_ANCCA</name>
<dbReference type="Pfam" id="PF00078">
    <property type="entry name" value="RVT_1"/>
    <property type="match status" value="1"/>
</dbReference>
<organism evidence="2 3">
    <name type="scientific">Ancylostoma caninum</name>
    <name type="common">Dog hookworm</name>
    <dbReference type="NCBI Taxonomy" id="29170"/>
    <lineage>
        <taxon>Eukaryota</taxon>
        <taxon>Metazoa</taxon>
        <taxon>Ecdysozoa</taxon>
        <taxon>Nematoda</taxon>
        <taxon>Chromadorea</taxon>
        <taxon>Rhabditida</taxon>
        <taxon>Rhabditina</taxon>
        <taxon>Rhabditomorpha</taxon>
        <taxon>Strongyloidea</taxon>
        <taxon>Ancylostomatidae</taxon>
        <taxon>Ancylostomatinae</taxon>
        <taxon>Ancylostoma</taxon>
    </lineage>
</organism>
<evidence type="ECO:0000313" key="2">
    <source>
        <dbReference type="EMBL" id="RCN44749.1"/>
    </source>
</evidence>
<dbReference type="EMBL" id="JOJR01000121">
    <property type="protein sequence ID" value="RCN44749.1"/>
    <property type="molecule type" value="Genomic_DNA"/>
</dbReference>